<dbReference type="OrthoDB" id="9797341at2"/>
<dbReference type="GO" id="GO:0003677">
    <property type="term" value="F:DNA binding"/>
    <property type="evidence" value="ECO:0007669"/>
    <property type="project" value="UniProtKB-KW"/>
</dbReference>
<name>A0A495IT80_9SPHI</name>
<keyword evidence="4" id="KW-0812">Transmembrane</keyword>
<keyword evidence="2" id="KW-0238">DNA-binding</keyword>
<dbReference type="EMBL" id="RBKU01000001">
    <property type="protein sequence ID" value="RKR79985.1"/>
    <property type="molecule type" value="Genomic_DNA"/>
</dbReference>
<feature type="transmembrane region" description="Helical" evidence="4">
    <location>
        <begin position="6"/>
        <end position="28"/>
    </location>
</feature>
<feature type="domain" description="HTH luxR-type" evidence="5">
    <location>
        <begin position="108"/>
        <end position="171"/>
    </location>
</feature>
<keyword evidence="1" id="KW-0805">Transcription regulation</keyword>
<dbReference type="PANTHER" id="PTHR44688:SF16">
    <property type="entry name" value="DNA-BINDING TRANSCRIPTIONAL ACTIVATOR DEVR_DOSR"/>
    <property type="match status" value="1"/>
</dbReference>
<feature type="transmembrane region" description="Helical" evidence="4">
    <location>
        <begin position="40"/>
        <end position="58"/>
    </location>
</feature>
<evidence type="ECO:0000256" key="1">
    <source>
        <dbReference type="ARBA" id="ARBA00023015"/>
    </source>
</evidence>
<dbReference type="Proteomes" id="UP000268007">
    <property type="component" value="Unassembled WGS sequence"/>
</dbReference>
<sequence>MRTIKLQLPIFSSLMILIDVLYLTWQLFHFYFRPEDRRHWRITFVVLLLLIYNCAALYVSTIWASIGVNFFTGCVVALLLIRDRLAKKAKSGQPLSPALNENLSAFELKCIAYGLTHKEAEVTLLIAQGKTYEEIADVLFISKRTVESRAQSVYRKVGTSNRIVLVKKLDL</sequence>
<accession>A0A495IT80</accession>
<keyword evidence="4" id="KW-1133">Transmembrane helix</keyword>
<dbReference type="RefSeq" id="WP_121195598.1">
    <property type="nucleotide sequence ID" value="NZ_RBKU01000001.1"/>
</dbReference>
<evidence type="ECO:0000313" key="6">
    <source>
        <dbReference type="EMBL" id="RKR79985.1"/>
    </source>
</evidence>
<proteinExistence type="predicted"/>
<dbReference type="GO" id="GO:0006355">
    <property type="term" value="P:regulation of DNA-templated transcription"/>
    <property type="evidence" value="ECO:0007669"/>
    <property type="project" value="InterPro"/>
</dbReference>
<dbReference type="PRINTS" id="PR00038">
    <property type="entry name" value="HTHLUXR"/>
</dbReference>
<dbReference type="CDD" id="cd06170">
    <property type="entry name" value="LuxR_C_like"/>
    <property type="match status" value="1"/>
</dbReference>
<dbReference type="SMART" id="SM00421">
    <property type="entry name" value="HTH_LUXR"/>
    <property type="match status" value="1"/>
</dbReference>
<dbReference type="InterPro" id="IPR016032">
    <property type="entry name" value="Sig_transdc_resp-reg_C-effctor"/>
</dbReference>
<evidence type="ECO:0000256" key="2">
    <source>
        <dbReference type="ARBA" id="ARBA00023125"/>
    </source>
</evidence>
<keyword evidence="3" id="KW-0804">Transcription</keyword>
<keyword evidence="4" id="KW-0472">Membrane</keyword>
<evidence type="ECO:0000259" key="5">
    <source>
        <dbReference type="PROSITE" id="PS50043"/>
    </source>
</evidence>
<evidence type="ECO:0000256" key="4">
    <source>
        <dbReference type="SAM" id="Phobius"/>
    </source>
</evidence>
<feature type="transmembrane region" description="Helical" evidence="4">
    <location>
        <begin position="64"/>
        <end position="81"/>
    </location>
</feature>
<dbReference type="SUPFAM" id="SSF46894">
    <property type="entry name" value="C-terminal effector domain of the bipartite response regulators"/>
    <property type="match status" value="1"/>
</dbReference>
<dbReference type="Gene3D" id="1.10.10.10">
    <property type="entry name" value="Winged helix-like DNA-binding domain superfamily/Winged helix DNA-binding domain"/>
    <property type="match status" value="1"/>
</dbReference>
<dbReference type="PROSITE" id="PS00622">
    <property type="entry name" value="HTH_LUXR_1"/>
    <property type="match status" value="1"/>
</dbReference>
<comment type="caution">
    <text evidence="6">The sequence shown here is derived from an EMBL/GenBank/DDBJ whole genome shotgun (WGS) entry which is preliminary data.</text>
</comment>
<dbReference type="PROSITE" id="PS50043">
    <property type="entry name" value="HTH_LUXR_2"/>
    <property type="match status" value="1"/>
</dbReference>
<dbReference type="PANTHER" id="PTHR44688">
    <property type="entry name" value="DNA-BINDING TRANSCRIPTIONAL ACTIVATOR DEVR_DOSR"/>
    <property type="match status" value="1"/>
</dbReference>
<dbReference type="InterPro" id="IPR036388">
    <property type="entry name" value="WH-like_DNA-bd_sf"/>
</dbReference>
<gene>
    <name evidence="6" type="ORF">BDD43_0072</name>
</gene>
<dbReference type="AlphaFoldDB" id="A0A495IT80"/>
<dbReference type="InterPro" id="IPR000792">
    <property type="entry name" value="Tscrpt_reg_LuxR_C"/>
</dbReference>
<organism evidence="6 7">
    <name type="scientific">Mucilaginibacter gracilis</name>
    <dbReference type="NCBI Taxonomy" id="423350"/>
    <lineage>
        <taxon>Bacteria</taxon>
        <taxon>Pseudomonadati</taxon>
        <taxon>Bacteroidota</taxon>
        <taxon>Sphingobacteriia</taxon>
        <taxon>Sphingobacteriales</taxon>
        <taxon>Sphingobacteriaceae</taxon>
        <taxon>Mucilaginibacter</taxon>
    </lineage>
</organism>
<dbReference type="Pfam" id="PF00196">
    <property type="entry name" value="GerE"/>
    <property type="match status" value="1"/>
</dbReference>
<evidence type="ECO:0000256" key="3">
    <source>
        <dbReference type="ARBA" id="ARBA00023163"/>
    </source>
</evidence>
<protein>
    <submittedName>
        <fullName evidence="6">Regulatory LuxR family protein</fullName>
    </submittedName>
</protein>
<keyword evidence="7" id="KW-1185">Reference proteome</keyword>
<evidence type="ECO:0000313" key="7">
    <source>
        <dbReference type="Proteomes" id="UP000268007"/>
    </source>
</evidence>
<reference evidence="6 7" key="1">
    <citation type="submission" date="2018-10" db="EMBL/GenBank/DDBJ databases">
        <title>Genomic Encyclopedia of Archaeal and Bacterial Type Strains, Phase II (KMG-II): from individual species to whole genera.</title>
        <authorList>
            <person name="Goeker M."/>
        </authorList>
    </citation>
    <scope>NUCLEOTIDE SEQUENCE [LARGE SCALE GENOMIC DNA]</scope>
    <source>
        <strain evidence="6 7">DSM 18602</strain>
    </source>
</reference>